<evidence type="ECO:0000313" key="2">
    <source>
        <dbReference type="Proteomes" id="UP001596317"/>
    </source>
</evidence>
<dbReference type="SUPFAM" id="SSF56784">
    <property type="entry name" value="HAD-like"/>
    <property type="match status" value="1"/>
</dbReference>
<protein>
    <submittedName>
        <fullName evidence="1">HAD family hydrolase</fullName>
        <ecNumber evidence="1">3.1.3.-</ecNumber>
    </submittedName>
</protein>
<dbReference type="EMBL" id="JBHSWB010000002">
    <property type="protein sequence ID" value="MFC6663087.1"/>
    <property type="molecule type" value="Genomic_DNA"/>
</dbReference>
<dbReference type="Pfam" id="PF00702">
    <property type="entry name" value="Hydrolase"/>
    <property type="match status" value="1"/>
</dbReference>
<dbReference type="InterPro" id="IPR023214">
    <property type="entry name" value="HAD_sf"/>
</dbReference>
<dbReference type="InterPro" id="IPR036412">
    <property type="entry name" value="HAD-like_sf"/>
</dbReference>
<dbReference type="RefSeq" id="WP_380059012.1">
    <property type="nucleotide sequence ID" value="NZ_JBHSWB010000002.1"/>
</dbReference>
<name>A0ABW1ZRW2_9DEIO</name>
<dbReference type="Gene3D" id="3.40.50.1000">
    <property type="entry name" value="HAD superfamily/HAD-like"/>
    <property type="match status" value="1"/>
</dbReference>
<dbReference type="Proteomes" id="UP001596317">
    <property type="component" value="Unassembled WGS sequence"/>
</dbReference>
<dbReference type="InterPro" id="IPR006439">
    <property type="entry name" value="HAD-SF_hydro_IA"/>
</dbReference>
<proteinExistence type="predicted"/>
<accession>A0ABW1ZRW2</accession>
<gene>
    <name evidence="1" type="ORF">ACFP90_23870</name>
</gene>
<dbReference type="SFLD" id="SFLDS00003">
    <property type="entry name" value="Haloacid_Dehalogenase"/>
    <property type="match status" value="1"/>
</dbReference>
<dbReference type="PANTHER" id="PTHR46191:SF2">
    <property type="entry name" value="HALOACID DEHALOGENASE-LIKE HYDROLASE DOMAIN-CONTAINING PROTEIN 3"/>
    <property type="match status" value="1"/>
</dbReference>
<keyword evidence="2" id="KW-1185">Reference proteome</keyword>
<evidence type="ECO:0000313" key="1">
    <source>
        <dbReference type="EMBL" id="MFC6663087.1"/>
    </source>
</evidence>
<organism evidence="1 2">
    <name type="scientific">Deinococcus multiflagellatus</name>
    <dbReference type="NCBI Taxonomy" id="1656887"/>
    <lineage>
        <taxon>Bacteria</taxon>
        <taxon>Thermotogati</taxon>
        <taxon>Deinococcota</taxon>
        <taxon>Deinococci</taxon>
        <taxon>Deinococcales</taxon>
        <taxon>Deinococcaceae</taxon>
        <taxon>Deinococcus</taxon>
    </lineage>
</organism>
<dbReference type="SFLD" id="SFLDG01129">
    <property type="entry name" value="C1.5:_HAD__Beta-PGM__Phosphata"/>
    <property type="match status" value="1"/>
</dbReference>
<dbReference type="InterPro" id="IPR044924">
    <property type="entry name" value="HAD-SF_hydro_IA_REG-2-like_cap"/>
</dbReference>
<reference evidence="2" key="1">
    <citation type="journal article" date="2019" name="Int. J. Syst. Evol. Microbiol.">
        <title>The Global Catalogue of Microorganisms (GCM) 10K type strain sequencing project: providing services to taxonomists for standard genome sequencing and annotation.</title>
        <authorList>
            <consortium name="The Broad Institute Genomics Platform"/>
            <consortium name="The Broad Institute Genome Sequencing Center for Infectious Disease"/>
            <person name="Wu L."/>
            <person name="Ma J."/>
        </authorList>
    </citation>
    <scope>NUCLEOTIDE SEQUENCE [LARGE SCALE GENOMIC DNA]</scope>
    <source>
        <strain evidence="2">CCUG 63830</strain>
    </source>
</reference>
<sequence length="281" mass="31177">MVTSGVVLARARAEADQMVTGERPCVDIDEARSMPMSTVGCMNALAPHDVRKLLIWDFDGTLAYRQGLWSGALLQILDREAPGHTVQLEQLRPALQRGFRWHAPDQAHPLGSADEWWAELQPLFKRAYVEAGLSEPLAQRCARQMRQQYTDSAHWSVYADTVPVLQQLSTEGWTHAVLTNHVPEFRRLLEGLELAAFFDVAVNSAETGFEKPHPEAFRVVLRAFPEAVAVCMIGDSLTADVAGAQGVGLPVIQVRGRLRQDRVDARTYIGCRNGCGSCFLR</sequence>
<dbReference type="InterPro" id="IPR051828">
    <property type="entry name" value="HAD-like_hydrolase_domain"/>
</dbReference>
<dbReference type="GO" id="GO:0016787">
    <property type="term" value="F:hydrolase activity"/>
    <property type="evidence" value="ECO:0007669"/>
    <property type="project" value="UniProtKB-KW"/>
</dbReference>
<dbReference type="NCBIfam" id="TIGR01549">
    <property type="entry name" value="HAD-SF-IA-v1"/>
    <property type="match status" value="1"/>
</dbReference>
<comment type="caution">
    <text evidence="1">The sequence shown here is derived from an EMBL/GenBank/DDBJ whole genome shotgun (WGS) entry which is preliminary data.</text>
</comment>
<keyword evidence="1" id="KW-0378">Hydrolase</keyword>
<dbReference type="Gene3D" id="1.10.150.720">
    <property type="entry name" value="Haloacid dehalogenase-like hydrolase"/>
    <property type="match status" value="1"/>
</dbReference>
<dbReference type="PANTHER" id="PTHR46191">
    <property type="match status" value="1"/>
</dbReference>
<dbReference type="EC" id="3.1.3.-" evidence="1"/>
<dbReference type="PRINTS" id="PR00413">
    <property type="entry name" value="HADHALOGNASE"/>
</dbReference>